<keyword evidence="10" id="KW-1185">Reference proteome</keyword>
<organism evidence="9 10">
    <name type="scientific">Paracoccus mangrovi</name>
    <dbReference type="NCBI Taxonomy" id="1715645"/>
    <lineage>
        <taxon>Bacteria</taxon>
        <taxon>Pseudomonadati</taxon>
        <taxon>Pseudomonadota</taxon>
        <taxon>Alphaproteobacteria</taxon>
        <taxon>Rhodobacterales</taxon>
        <taxon>Paracoccaceae</taxon>
        <taxon>Paracoccus</taxon>
    </lineage>
</organism>
<feature type="domain" description="Beta-lactamase class A catalytic" evidence="8">
    <location>
        <begin position="44"/>
        <end position="258"/>
    </location>
</feature>
<evidence type="ECO:0000313" key="9">
    <source>
        <dbReference type="EMBL" id="MFC3528848.1"/>
    </source>
</evidence>
<evidence type="ECO:0000256" key="2">
    <source>
        <dbReference type="ARBA" id="ARBA00009009"/>
    </source>
</evidence>
<dbReference type="EC" id="3.5.2.6" evidence="3 6"/>
<dbReference type="NCBIfam" id="NF033103">
    <property type="entry name" value="bla_class_A"/>
    <property type="match status" value="1"/>
</dbReference>
<evidence type="ECO:0000256" key="7">
    <source>
        <dbReference type="SAM" id="SignalP"/>
    </source>
</evidence>
<proteinExistence type="inferred from homology"/>
<dbReference type="EMBL" id="JBHRXJ010000008">
    <property type="protein sequence ID" value="MFC3528848.1"/>
    <property type="molecule type" value="Genomic_DNA"/>
</dbReference>
<evidence type="ECO:0000256" key="3">
    <source>
        <dbReference type="ARBA" id="ARBA00012865"/>
    </source>
</evidence>
<evidence type="ECO:0000256" key="1">
    <source>
        <dbReference type="ARBA" id="ARBA00001526"/>
    </source>
</evidence>
<comment type="caution">
    <text evidence="9">The sequence shown here is derived from an EMBL/GenBank/DDBJ whole genome shotgun (WGS) entry which is preliminary data.</text>
</comment>
<feature type="chain" id="PRO_5045337313" description="Beta-lactamase" evidence="7">
    <location>
        <begin position="22"/>
        <end position="284"/>
    </location>
</feature>
<dbReference type="GO" id="GO:0008800">
    <property type="term" value="F:beta-lactamase activity"/>
    <property type="evidence" value="ECO:0007669"/>
    <property type="project" value="UniProtKB-EC"/>
</dbReference>
<evidence type="ECO:0000256" key="4">
    <source>
        <dbReference type="ARBA" id="ARBA00022801"/>
    </source>
</evidence>
<dbReference type="Gene3D" id="3.40.710.10">
    <property type="entry name" value="DD-peptidase/beta-lactamase superfamily"/>
    <property type="match status" value="1"/>
</dbReference>
<evidence type="ECO:0000256" key="5">
    <source>
        <dbReference type="ARBA" id="ARBA00023251"/>
    </source>
</evidence>
<keyword evidence="7" id="KW-0732">Signal</keyword>
<feature type="signal peptide" evidence="7">
    <location>
        <begin position="1"/>
        <end position="21"/>
    </location>
</feature>
<protein>
    <recommendedName>
        <fullName evidence="3 6">Beta-lactamase</fullName>
        <ecNumber evidence="3 6">3.5.2.6</ecNumber>
    </recommendedName>
</protein>
<comment type="similarity">
    <text evidence="2 6">Belongs to the class-A beta-lactamase family.</text>
</comment>
<dbReference type="PANTHER" id="PTHR35333:SF3">
    <property type="entry name" value="BETA-LACTAMASE-TYPE TRANSPEPTIDASE FOLD CONTAINING PROTEIN"/>
    <property type="match status" value="1"/>
</dbReference>
<keyword evidence="4 6" id="KW-0378">Hydrolase</keyword>
<dbReference type="Pfam" id="PF13354">
    <property type="entry name" value="Beta-lactamase2"/>
    <property type="match status" value="1"/>
</dbReference>
<dbReference type="InterPro" id="IPR045155">
    <property type="entry name" value="Beta-lactam_cat"/>
</dbReference>
<gene>
    <name evidence="9" type="primary">bla</name>
    <name evidence="9" type="ORF">ACFOMH_11730</name>
</gene>
<dbReference type="Proteomes" id="UP001595721">
    <property type="component" value="Unassembled WGS sequence"/>
</dbReference>
<dbReference type="PROSITE" id="PS00146">
    <property type="entry name" value="BETA_LACTAMASE_A"/>
    <property type="match status" value="1"/>
</dbReference>
<reference evidence="10" key="1">
    <citation type="journal article" date="2019" name="Int. J. Syst. Evol. Microbiol.">
        <title>The Global Catalogue of Microorganisms (GCM) 10K type strain sequencing project: providing services to taxonomists for standard genome sequencing and annotation.</title>
        <authorList>
            <consortium name="The Broad Institute Genomics Platform"/>
            <consortium name="The Broad Institute Genome Sequencing Center for Infectious Disease"/>
            <person name="Wu L."/>
            <person name="Ma J."/>
        </authorList>
    </citation>
    <scope>NUCLEOTIDE SEQUENCE [LARGE SCALE GENOMIC DNA]</scope>
    <source>
        <strain evidence="10">KCTC 42899</strain>
    </source>
</reference>
<comment type="catalytic activity">
    <reaction evidence="1 6">
        <text>a beta-lactam + H2O = a substituted beta-amino acid</text>
        <dbReference type="Rhea" id="RHEA:20401"/>
        <dbReference type="ChEBI" id="CHEBI:15377"/>
        <dbReference type="ChEBI" id="CHEBI:35627"/>
        <dbReference type="ChEBI" id="CHEBI:140347"/>
        <dbReference type="EC" id="3.5.2.6"/>
    </reaction>
</comment>
<dbReference type="InterPro" id="IPR012338">
    <property type="entry name" value="Beta-lactam/transpept-like"/>
</dbReference>
<dbReference type="PANTHER" id="PTHR35333">
    <property type="entry name" value="BETA-LACTAMASE"/>
    <property type="match status" value="1"/>
</dbReference>
<dbReference type="RefSeq" id="WP_377744827.1">
    <property type="nucleotide sequence ID" value="NZ_JBHRXJ010000008.1"/>
</dbReference>
<keyword evidence="5 6" id="KW-0046">Antibiotic resistance</keyword>
<dbReference type="InterPro" id="IPR000871">
    <property type="entry name" value="Beta-lactam_class-A"/>
</dbReference>
<evidence type="ECO:0000313" key="10">
    <source>
        <dbReference type="Proteomes" id="UP001595721"/>
    </source>
</evidence>
<name>A0ABV7R435_9RHOB</name>
<evidence type="ECO:0000256" key="6">
    <source>
        <dbReference type="RuleBase" id="RU361140"/>
    </source>
</evidence>
<dbReference type="SUPFAM" id="SSF56601">
    <property type="entry name" value="beta-lactamase/transpeptidase-like"/>
    <property type="match status" value="1"/>
</dbReference>
<dbReference type="InterPro" id="IPR023650">
    <property type="entry name" value="Beta-lactam_class-A_AS"/>
</dbReference>
<accession>A0ABV7R435</accession>
<sequence length="284" mass="30785">MRKMLLAIVGLSAMLAGPLAAADDPVLAAVRQAETKLDARVGYAAVDLGTGQVQGYRGDERFPMLSTFKVLVCGAILARVDARKERLDRRVHYAQSDLVTYSPVTEKHVAQGMTLSELCEAAITMSDNTAGNLLLNAVGGPEGLTAFLRASGDETSRLDRWETDLNSAIPDDPRDTTTPRAMVETLRRVLFQDVLTATSRQQLLTWMENDRVADALIRSVLPEGWYIADKTGAGERGSRAIVAAFGPDGKPDQIVAIYMTETKASIEERNGQIARIGAEIVKLP</sequence>
<evidence type="ECO:0000259" key="8">
    <source>
        <dbReference type="Pfam" id="PF13354"/>
    </source>
</evidence>
<dbReference type="PRINTS" id="PR00118">
    <property type="entry name" value="BLACTAMASEA"/>
</dbReference>